<evidence type="ECO:0000256" key="1">
    <source>
        <dbReference type="ARBA" id="ARBA00007613"/>
    </source>
</evidence>
<dbReference type="PANTHER" id="PTHR30203">
    <property type="entry name" value="OUTER MEMBRANE CATION EFFLUX PROTEIN"/>
    <property type="match status" value="1"/>
</dbReference>
<dbReference type="EMBL" id="ACYG01000030">
    <property type="protein sequence ID" value="EEV16535.1"/>
    <property type="molecule type" value="Genomic_DNA"/>
</dbReference>
<dbReference type="Gene3D" id="2.20.200.10">
    <property type="entry name" value="Outer membrane efflux proteins (OEP)"/>
    <property type="match status" value="1"/>
</dbReference>
<keyword evidence="2" id="KW-1134">Transmembrane beta strand</keyword>
<gene>
    <name evidence="3" type="ORF">CAMGR0001_0141</name>
</gene>
<evidence type="ECO:0000256" key="2">
    <source>
        <dbReference type="RuleBase" id="RU362097"/>
    </source>
</evidence>
<evidence type="ECO:0000313" key="3">
    <source>
        <dbReference type="EMBL" id="EEV16535.1"/>
    </source>
</evidence>
<dbReference type="NCBIfam" id="TIGR01845">
    <property type="entry name" value="outer_NodT"/>
    <property type="match status" value="1"/>
</dbReference>
<organism evidence="3 4">
    <name type="scientific">Campylobacter gracilis RM3268</name>
    <dbReference type="NCBI Taxonomy" id="553220"/>
    <lineage>
        <taxon>Bacteria</taxon>
        <taxon>Pseudomonadati</taxon>
        <taxon>Campylobacterota</taxon>
        <taxon>Epsilonproteobacteria</taxon>
        <taxon>Campylobacterales</taxon>
        <taxon>Campylobacteraceae</taxon>
        <taxon>Campylobacter</taxon>
    </lineage>
</organism>
<dbReference type="AlphaFoldDB" id="C8PKC6"/>
<dbReference type="InterPro" id="IPR003423">
    <property type="entry name" value="OMP_efflux"/>
</dbReference>
<keyword evidence="2 3" id="KW-0449">Lipoprotein</keyword>
<name>C8PKC6_9BACT</name>
<dbReference type="Pfam" id="PF02321">
    <property type="entry name" value="OEP"/>
    <property type="match status" value="2"/>
</dbReference>
<dbReference type="OrthoDB" id="9783163at2"/>
<keyword evidence="2" id="KW-0472">Membrane</keyword>
<dbReference type="SUPFAM" id="SSF56954">
    <property type="entry name" value="Outer membrane efflux proteins (OEP)"/>
    <property type="match status" value="1"/>
</dbReference>
<dbReference type="Proteomes" id="UP000005709">
    <property type="component" value="Unassembled WGS sequence"/>
</dbReference>
<dbReference type="Gene3D" id="1.20.1600.10">
    <property type="entry name" value="Outer membrane efflux proteins (OEP)"/>
    <property type="match status" value="1"/>
</dbReference>
<dbReference type="GO" id="GO:0015562">
    <property type="term" value="F:efflux transmembrane transporter activity"/>
    <property type="evidence" value="ECO:0007669"/>
    <property type="project" value="InterPro"/>
</dbReference>
<dbReference type="PROSITE" id="PS51257">
    <property type="entry name" value="PROKAR_LIPOPROTEIN"/>
    <property type="match status" value="1"/>
</dbReference>
<keyword evidence="2" id="KW-0812">Transmembrane</keyword>
<reference evidence="3 4" key="1">
    <citation type="submission" date="2009-07" db="EMBL/GenBank/DDBJ databases">
        <authorList>
            <person name="Madupu R."/>
            <person name="Sebastian Y."/>
            <person name="Durkin A.S."/>
            <person name="Torralba M."/>
            <person name="Methe B."/>
            <person name="Sutton G.G."/>
            <person name="Strausberg R.L."/>
            <person name="Nelson K.E."/>
        </authorList>
    </citation>
    <scope>NUCLEOTIDE SEQUENCE [LARGE SCALE GENOMIC DNA]</scope>
    <source>
        <strain evidence="3 4">RM3268</strain>
    </source>
</reference>
<comment type="subcellular location">
    <subcellularLocation>
        <location evidence="2">Cell membrane</location>
        <topology evidence="2">Lipid-anchor</topology>
    </subcellularLocation>
</comment>
<proteinExistence type="inferred from homology"/>
<dbReference type="STRING" id="824.CGRAC_2087"/>
<evidence type="ECO:0000313" key="4">
    <source>
        <dbReference type="Proteomes" id="UP000005709"/>
    </source>
</evidence>
<dbReference type="eggNOG" id="COG1538">
    <property type="taxonomic scope" value="Bacteria"/>
</dbReference>
<comment type="caution">
    <text evidence="3">The sequence shown here is derived from an EMBL/GenBank/DDBJ whole genome shotgun (WGS) entry which is preliminary data.</text>
</comment>
<dbReference type="RefSeq" id="WP_005872702.1">
    <property type="nucleotide sequence ID" value="NZ_ACYG01000030.1"/>
</dbReference>
<sequence length="485" mass="52810">MKINNALLSALTLGILLCGCNFKPVTPQKQTGFKADYASTNVSTQWWKSFNDPQLNALIQSALEQNSDLQTALNNVEYARVNLGLNKLEYLPNVNLSGSAVRQNNFGNRPDRNSHGSYQIGAVLSYEIDFWGRVRNSVDSAQAKFNATKYDYETAKNTITSTVATTYFTLLALKQQEKILKDSLKSYQDTQNYRKKQLDAGAVSEIVFYQAKAAVQSAEASLISVQNQLSAAQTSLNILTGKSYDEILRGTAQTAAKMPSAPQIPSGIPSDVILHRPDVASSLENLRSSNFLVGVAKAGYFPTFSLTGSAGYASGEFDRLFTANASTWSIGGSLVGPLLDFGRQKRRVELANLEQNASFIAYDKALKTAFGDVRDALVGVQNAKLRQASLADLVASQSKIYSNASSRYQAGYSDHLEFLDSQRNLLSAQLNKVQADLDVLSATVNAYKALGGGFSIEDSEIKALIGAEKDVQPDMSAFPKDRIFN</sequence>
<dbReference type="InterPro" id="IPR010131">
    <property type="entry name" value="MdtP/NodT-like"/>
</dbReference>
<keyword evidence="2" id="KW-0564">Palmitate</keyword>
<dbReference type="GO" id="GO:0005886">
    <property type="term" value="C:plasma membrane"/>
    <property type="evidence" value="ECO:0007669"/>
    <property type="project" value="UniProtKB-SubCell"/>
</dbReference>
<accession>C8PKC6</accession>
<comment type="similarity">
    <text evidence="1 2">Belongs to the outer membrane factor (OMF) (TC 1.B.17) family.</text>
</comment>
<keyword evidence="4" id="KW-1185">Reference proteome</keyword>
<protein>
    <submittedName>
        <fullName evidence="3">Efflux transporter, outer membrane factor lipoprotein, NodT family</fullName>
    </submittedName>
</protein>